<dbReference type="PANTHER" id="PTHR47567">
    <property type="entry name" value="MITOCHONDRIAL SUBSTRATE/SOLUTE CARRIER"/>
    <property type="match status" value="1"/>
</dbReference>
<keyword evidence="3 4" id="KW-0472">Membrane</keyword>
<sequence length="854" mass="91946">MRCLAAAALLALVVCLAACHLFLFTAWYSFGRKLFTRVDNVHFKDIERAIQIAGASHVPDGEASAKERRLALLFMLRTNLVEIELWRRWLQPGLDMTGHSDEHLRVSLYFHVADGFQAAGPDVVAALQALPGTRKVLNPVGTGWCELMAAEVALLQAALMDDPGAEMFVLLPHDAGLTDCGAVCMHQAASKVCMDKASASALRGGVAAAVVQAICVPAFMWMRTVTNYQYRHGGRVLDVARRLYAEGGPRRFYRGVVPALVQSPILRFGGLAVNEGLLSATANHSLSHTATAALSSAAATGLKILLMPLDAWQTAKQVNGQQGLALLMVEAKSRPLSLWRGTAGCLTGTWIAHYAWCFTNNWLHDTLPVSAFGNSEMARQDMLFVAARAVITLCRGASIGFAANVAGDCCIENDTANRWNFHFLPGCDQGVCSDVAFQPKWHQVDCKELQGTQALATAGSKSRGQSVASSQAFLIGYEAVLRQGSIFNGPKPQINAHCKLQCARLLPVACKLFPVPLPILVFVLEALNPHQRGGIAKKQVPHDCAHGILARKMLLEAMAFRIIFIHGQTAKRCLRCCVAALGMGRLALSRRHALRVASARALKAADAIFESAYLGEPLCSDEVLPLLTLALAEEQLSGSSSDMELSDLPLYQKAAKGLQFFEDGLRDLGVRAECILYAPWPGCGVAEQPSLKRAKSPLLGGGLLPADRDALLQSLADMGVLFARKLGTSGGNVTAHLAMLHGLDSGKRPQAPHRLFPLPPEERGGPIVLTRWYLASLKARLPPAAIVVLCGCAAVLAGQLVIVTGVISKKNFTVLVGVYVFAHFVVFFVSVAAFVEYSLLEPLRKAGLVRKVEL</sequence>
<dbReference type="EMBL" id="CAJNDS010000158">
    <property type="protein sequence ID" value="CAE6971920.1"/>
    <property type="molecule type" value="Genomic_DNA"/>
</dbReference>
<protein>
    <submittedName>
        <fullName evidence="5">Uncharacterized protein</fullName>
    </submittedName>
</protein>
<gene>
    <name evidence="5" type="ORF">SNAT2548_LOCUS2677</name>
</gene>
<dbReference type="PANTHER" id="PTHR47567:SF1">
    <property type="entry name" value="NAD-DEPENDENT EPIMERASE_DEHYDRATASE DOMAIN-CONTAINING PROTEIN"/>
    <property type="match status" value="1"/>
</dbReference>
<evidence type="ECO:0000256" key="2">
    <source>
        <dbReference type="ARBA" id="ARBA00022692"/>
    </source>
</evidence>
<keyword evidence="6" id="KW-1185">Reference proteome</keyword>
<keyword evidence="2 4" id="KW-0812">Transmembrane</keyword>
<dbReference type="SUPFAM" id="SSF103506">
    <property type="entry name" value="Mitochondrial carrier"/>
    <property type="match status" value="1"/>
</dbReference>
<dbReference type="OrthoDB" id="409948at2759"/>
<evidence type="ECO:0000256" key="4">
    <source>
        <dbReference type="SAM" id="Phobius"/>
    </source>
</evidence>
<dbReference type="Pfam" id="PF00153">
    <property type="entry name" value="Mito_carr"/>
    <property type="match status" value="1"/>
</dbReference>
<dbReference type="InterPro" id="IPR023395">
    <property type="entry name" value="MCP_dom_sf"/>
</dbReference>
<feature type="transmembrane region" description="Helical" evidence="4">
    <location>
        <begin position="784"/>
        <end position="807"/>
    </location>
</feature>
<evidence type="ECO:0000256" key="3">
    <source>
        <dbReference type="ARBA" id="ARBA00023136"/>
    </source>
</evidence>
<proteinExistence type="predicted"/>
<evidence type="ECO:0000313" key="6">
    <source>
        <dbReference type="Proteomes" id="UP000604046"/>
    </source>
</evidence>
<comment type="caution">
    <text evidence="5">The sequence shown here is derived from an EMBL/GenBank/DDBJ whole genome shotgun (WGS) entry which is preliminary data.</text>
</comment>
<dbReference type="AlphaFoldDB" id="A0A812I2E7"/>
<name>A0A812I2E7_9DINO</name>
<keyword evidence="4" id="KW-1133">Transmembrane helix</keyword>
<dbReference type="InterPro" id="IPR018108">
    <property type="entry name" value="MCP_transmembrane"/>
</dbReference>
<dbReference type="Gene3D" id="1.50.40.10">
    <property type="entry name" value="Mitochondrial carrier domain"/>
    <property type="match status" value="1"/>
</dbReference>
<dbReference type="GO" id="GO:0016020">
    <property type="term" value="C:membrane"/>
    <property type="evidence" value="ECO:0007669"/>
    <property type="project" value="UniProtKB-SubCell"/>
</dbReference>
<dbReference type="Proteomes" id="UP000604046">
    <property type="component" value="Unassembled WGS sequence"/>
</dbReference>
<comment type="subcellular location">
    <subcellularLocation>
        <location evidence="1">Membrane</location>
        <topology evidence="1">Multi-pass membrane protein</topology>
    </subcellularLocation>
</comment>
<evidence type="ECO:0000256" key="1">
    <source>
        <dbReference type="ARBA" id="ARBA00004141"/>
    </source>
</evidence>
<reference evidence="5" key="1">
    <citation type="submission" date="2021-02" db="EMBL/GenBank/DDBJ databases">
        <authorList>
            <person name="Dougan E. K."/>
            <person name="Rhodes N."/>
            <person name="Thang M."/>
            <person name="Chan C."/>
        </authorList>
    </citation>
    <scope>NUCLEOTIDE SEQUENCE</scope>
</reference>
<feature type="transmembrane region" description="Helical" evidence="4">
    <location>
        <begin position="814"/>
        <end position="835"/>
    </location>
</feature>
<evidence type="ECO:0000313" key="5">
    <source>
        <dbReference type="EMBL" id="CAE6971920.1"/>
    </source>
</evidence>
<organism evidence="5 6">
    <name type="scientific">Symbiodinium natans</name>
    <dbReference type="NCBI Taxonomy" id="878477"/>
    <lineage>
        <taxon>Eukaryota</taxon>
        <taxon>Sar</taxon>
        <taxon>Alveolata</taxon>
        <taxon>Dinophyceae</taxon>
        <taxon>Suessiales</taxon>
        <taxon>Symbiodiniaceae</taxon>
        <taxon>Symbiodinium</taxon>
    </lineage>
</organism>
<accession>A0A812I2E7</accession>